<comment type="caution">
    <text evidence="7">The sequence shown here is derived from an EMBL/GenBank/DDBJ whole genome shotgun (WGS) entry which is preliminary data.</text>
</comment>
<dbReference type="InterPro" id="IPR012337">
    <property type="entry name" value="RNaseH-like_sf"/>
</dbReference>
<organism evidence="7 8">
    <name type="scientific">Psittacicella gerlachiana</name>
    <dbReference type="NCBI Taxonomy" id="2028574"/>
    <lineage>
        <taxon>Bacteria</taxon>
        <taxon>Pseudomonadati</taxon>
        <taxon>Pseudomonadota</taxon>
        <taxon>Gammaproteobacteria</taxon>
        <taxon>Pasteurellales</taxon>
        <taxon>Psittacicellaceae</taxon>
        <taxon>Psittacicella</taxon>
    </lineage>
</organism>
<dbReference type="InterPro" id="IPR005227">
    <property type="entry name" value="YqgF"/>
</dbReference>
<proteinExistence type="inferred from homology"/>
<dbReference type="InterPro" id="IPR006641">
    <property type="entry name" value="YqgF/RNaseH-like_dom"/>
</dbReference>
<keyword evidence="2 5" id="KW-0690">Ribosome biogenesis</keyword>
<keyword evidence="3 5" id="KW-0540">Nuclease</keyword>
<dbReference type="NCBIfam" id="TIGR00250">
    <property type="entry name" value="RNAse_H_YqgF"/>
    <property type="match status" value="1"/>
</dbReference>
<comment type="subcellular location">
    <subcellularLocation>
        <location evidence="5">Cytoplasm</location>
    </subcellularLocation>
</comment>
<dbReference type="SUPFAM" id="SSF53098">
    <property type="entry name" value="Ribonuclease H-like"/>
    <property type="match status" value="1"/>
</dbReference>
<dbReference type="AlphaFoldDB" id="A0A3A1YNW8"/>
<sequence>MGYYLGVDYGTGSTGIAIGQDITATAQPLTTIKMSKGKVDHASFDKLMKEWQPTAVVVGLPRNQDNSLTAVAPKVVAFAKWVHKIFAVPVYFIDERNTTTSAKEFIFDKYSYKGLQKGKVDSISAALILQAYFDGEEYQEYIPGHEYN</sequence>
<dbReference type="Gene3D" id="3.30.420.140">
    <property type="entry name" value="YqgF/RNase H-like domain"/>
    <property type="match status" value="1"/>
</dbReference>
<evidence type="ECO:0000313" key="7">
    <source>
        <dbReference type="EMBL" id="RIY38650.1"/>
    </source>
</evidence>
<accession>A0A3A1YNW8</accession>
<dbReference type="GO" id="GO:0004518">
    <property type="term" value="F:nuclease activity"/>
    <property type="evidence" value="ECO:0007669"/>
    <property type="project" value="UniProtKB-KW"/>
</dbReference>
<evidence type="ECO:0000313" key="8">
    <source>
        <dbReference type="Proteomes" id="UP000265964"/>
    </source>
</evidence>
<keyword evidence="1 5" id="KW-0963">Cytoplasm</keyword>
<reference evidence="7 8" key="1">
    <citation type="submission" date="2017-08" db="EMBL/GenBank/DDBJ databases">
        <title>Reclassification of Bisgaard taxon 37 and 44.</title>
        <authorList>
            <person name="Christensen H."/>
        </authorList>
    </citation>
    <scope>NUCLEOTIDE SEQUENCE [LARGE SCALE GENOMIC DNA]</scope>
    <source>
        <strain evidence="7 8">EEAB3T1</strain>
    </source>
</reference>
<dbReference type="EC" id="3.1.-.-" evidence="5"/>
<evidence type="ECO:0000256" key="3">
    <source>
        <dbReference type="ARBA" id="ARBA00022722"/>
    </source>
</evidence>
<dbReference type="Proteomes" id="UP000265964">
    <property type="component" value="Unassembled WGS sequence"/>
</dbReference>
<dbReference type="CDD" id="cd16964">
    <property type="entry name" value="YqgF"/>
    <property type="match status" value="1"/>
</dbReference>
<dbReference type="OrthoDB" id="9796140at2"/>
<dbReference type="PANTHER" id="PTHR33317">
    <property type="entry name" value="POLYNUCLEOTIDYL TRANSFERASE, RIBONUCLEASE H-LIKE SUPERFAMILY PROTEIN"/>
    <property type="match status" value="1"/>
</dbReference>
<dbReference type="SMART" id="SM00732">
    <property type="entry name" value="YqgFc"/>
    <property type="match status" value="1"/>
</dbReference>
<keyword evidence="4 5" id="KW-0378">Hydrolase</keyword>
<protein>
    <recommendedName>
        <fullName evidence="5">Putative pre-16S rRNA nuclease</fullName>
        <ecNumber evidence="5">3.1.-.-</ecNumber>
    </recommendedName>
</protein>
<dbReference type="GO" id="GO:0005829">
    <property type="term" value="C:cytosol"/>
    <property type="evidence" value="ECO:0007669"/>
    <property type="project" value="TreeGrafter"/>
</dbReference>
<evidence type="ECO:0000256" key="1">
    <source>
        <dbReference type="ARBA" id="ARBA00022490"/>
    </source>
</evidence>
<keyword evidence="8" id="KW-1185">Reference proteome</keyword>
<dbReference type="EMBL" id="NRJF01000012">
    <property type="protein sequence ID" value="RIY38650.1"/>
    <property type="molecule type" value="Genomic_DNA"/>
</dbReference>
<evidence type="ECO:0000256" key="2">
    <source>
        <dbReference type="ARBA" id="ARBA00022517"/>
    </source>
</evidence>
<dbReference type="HAMAP" id="MF_00651">
    <property type="entry name" value="Nuclease_YqgF"/>
    <property type="match status" value="1"/>
</dbReference>
<feature type="domain" description="YqgF/RNase H-like" evidence="6">
    <location>
        <begin position="2"/>
        <end position="102"/>
    </location>
</feature>
<gene>
    <name evidence="7" type="ORF">CKF59_00485</name>
</gene>
<comment type="function">
    <text evidence="5">Could be a nuclease involved in processing of the 5'-end of pre-16S rRNA.</text>
</comment>
<dbReference type="PANTHER" id="PTHR33317:SF4">
    <property type="entry name" value="POLYNUCLEOTIDYL TRANSFERASE, RIBONUCLEASE H-LIKE SUPERFAMILY PROTEIN"/>
    <property type="match status" value="1"/>
</dbReference>
<dbReference type="Pfam" id="PF03652">
    <property type="entry name" value="RuvX"/>
    <property type="match status" value="1"/>
</dbReference>
<name>A0A3A1YNW8_9GAMM</name>
<dbReference type="RefSeq" id="WP_119534027.1">
    <property type="nucleotide sequence ID" value="NZ_NRJF01000012.1"/>
</dbReference>
<dbReference type="InterPro" id="IPR037027">
    <property type="entry name" value="YqgF/RNaseH-like_dom_sf"/>
</dbReference>
<evidence type="ECO:0000256" key="5">
    <source>
        <dbReference type="HAMAP-Rule" id="MF_00651"/>
    </source>
</evidence>
<dbReference type="GO" id="GO:0016788">
    <property type="term" value="F:hydrolase activity, acting on ester bonds"/>
    <property type="evidence" value="ECO:0007669"/>
    <property type="project" value="UniProtKB-UniRule"/>
</dbReference>
<dbReference type="GO" id="GO:0000967">
    <property type="term" value="P:rRNA 5'-end processing"/>
    <property type="evidence" value="ECO:0007669"/>
    <property type="project" value="UniProtKB-UniRule"/>
</dbReference>
<evidence type="ECO:0000256" key="4">
    <source>
        <dbReference type="ARBA" id="ARBA00022801"/>
    </source>
</evidence>
<evidence type="ECO:0000259" key="6">
    <source>
        <dbReference type="SMART" id="SM00732"/>
    </source>
</evidence>
<comment type="similarity">
    <text evidence="5">Belongs to the YqgF HJR family.</text>
</comment>